<keyword evidence="5" id="KW-0863">Zinc-finger</keyword>
<dbReference type="Gene3D" id="1.10.340.40">
    <property type="entry name" value="Nuclear abundant poly(A) RNA-bind protein 2, N-terminal domain"/>
    <property type="match status" value="1"/>
</dbReference>
<dbReference type="AlphaFoldDB" id="A0AAF0ETN4"/>
<accession>A0AAF0ETN4</accession>
<dbReference type="Proteomes" id="UP001219933">
    <property type="component" value="Chromosome 2"/>
</dbReference>
<evidence type="ECO:0000256" key="7">
    <source>
        <dbReference type="ARBA" id="ARBA00023242"/>
    </source>
</evidence>
<evidence type="ECO:0000256" key="5">
    <source>
        <dbReference type="ARBA" id="ARBA00022771"/>
    </source>
</evidence>
<evidence type="ECO:0000313" key="10">
    <source>
        <dbReference type="Proteomes" id="UP001219933"/>
    </source>
</evidence>
<dbReference type="PANTHER" id="PTHR14738:SF29">
    <property type="entry name" value="ZINC FINGER CCCH DOMAIN-CONTAINING PROTEIN 14"/>
    <property type="match status" value="1"/>
</dbReference>
<dbReference type="EMBL" id="CP119878">
    <property type="protein sequence ID" value="WFD34929.1"/>
    <property type="molecule type" value="Genomic_DNA"/>
</dbReference>
<dbReference type="PANTHER" id="PTHR14738">
    <property type="entry name" value="ZINC FINGER CCCH DOMAIN-CONTAINING PROTEIN 14"/>
    <property type="match status" value="1"/>
</dbReference>
<dbReference type="GO" id="GO:0005737">
    <property type="term" value="C:cytoplasm"/>
    <property type="evidence" value="ECO:0007669"/>
    <property type="project" value="TreeGrafter"/>
</dbReference>
<dbReference type="InterPro" id="IPR040366">
    <property type="entry name" value="Nab2/ZC3H14"/>
</dbReference>
<dbReference type="GO" id="GO:0005634">
    <property type="term" value="C:nucleus"/>
    <property type="evidence" value="ECO:0007669"/>
    <property type="project" value="UniProtKB-SubCell"/>
</dbReference>
<evidence type="ECO:0000256" key="1">
    <source>
        <dbReference type="ARBA" id="ARBA00004123"/>
    </source>
</evidence>
<gene>
    <name evidence="9" type="primary">NAB2</name>
    <name evidence="9" type="ORF">MCUN1_001775</name>
</gene>
<dbReference type="GO" id="GO:0008143">
    <property type="term" value="F:poly(A) binding"/>
    <property type="evidence" value="ECO:0007669"/>
    <property type="project" value="InterPro"/>
</dbReference>
<organism evidence="9 10">
    <name type="scientific">Malassezia cuniculi</name>
    <dbReference type="NCBI Taxonomy" id="948313"/>
    <lineage>
        <taxon>Eukaryota</taxon>
        <taxon>Fungi</taxon>
        <taxon>Dikarya</taxon>
        <taxon>Basidiomycota</taxon>
        <taxon>Ustilaginomycotina</taxon>
        <taxon>Malasseziomycetes</taxon>
        <taxon>Malasseziales</taxon>
        <taxon>Malasseziaceae</taxon>
        <taxon>Malassezia</taxon>
    </lineage>
</organism>
<protein>
    <submittedName>
        <fullName evidence="9">mRNA-binding protein nab2</fullName>
    </submittedName>
</protein>
<keyword evidence="6" id="KW-0862">Zinc</keyword>
<sequence length="421" mass="44913">MPAPLALELGTPAAAQVQQAVHDVLVRHELATSDDAVMAEYVTVMMANRKGPEAVAAELGELVGGALDSSLINEFWQKAEAIVAPSKPRERSASPPRRVEARHEQRQRENRWKSSEQHEPKPQRSPRRREEPPSEVRGRGRKGGMASDAPQLSIFGRAGVPDPHAPAFEPKTIRKAEPAAQQSSLMDRLEPGAEAAPRDIALFPTHPANSVLCHFATHCTNPMCQYSHPSPANAGKDGDEMALVLREDACENGSDCADKDCVLSHVSPAVAFVKKRGVVPPPAIGGVPCRFQEACINPACPYIHTDAFGRVVPPPASQSASTRCRYGASCTRPDCRFSHPNAQKVPCRYGDNCTRSDCIFSHERRRPVAADRLAAFAVEDGERELVLPGGGNEANANAGANANAHANGGGGGGGDAVTSVH</sequence>
<keyword evidence="7" id="KW-0539">Nucleus</keyword>
<keyword evidence="3" id="KW-0479">Metal-binding</keyword>
<keyword evidence="10" id="KW-1185">Reference proteome</keyword>
<comment type="similarity">
    <text evidence="2">Belongs to the ZC3H14 family.</text>
</comment>
<evidence type="ECO:0000256" key="2">
    <source>
        <dbReference type="ARBA" id="ARBA00008423"/>
    </source>
</evidence>
<keyword evidence="4" id="KW-0677">Repeat</keyword>
<evidence type="ECO:0000256" key="3">
    <source>
        <dbReference type="ARBA" id="ARBA00022723"/>
    </source>
</evidence>
<evidence type="ECO:0000256" key="4">
    <source>
        <dbReference type="ARBA" id="ARBA00022737"/>
    </source>
</evidence>
<dbReference type="Gene3D" id="4.10.1000.40">
    <property type="match status" value="2"/>
</dbReference>
<dbReference type="InterPro" id="IPR043094">
    <property type="entry name" value="Nab2/ZC3H14_N_sf"/>
</dbReference>
<feature type="region of interest" description="Disordered" evidence="8">
    <location>
        <begin position="84"/>
        <end position="187"/>
    </location>
</feature>
<feature type="compositionally biased region" description="Basic and acidic residues" evidence="8">
    <location>
        <begin position="87"/>
        <end position="138"/>
    </location>
</feature>
<name>A0AAF0ETN4_9BASI</name>
<comment type="subcellular location">
    <subcellularLocation>
        <location evidence="1">Nucleus</location>
    </subcellularLocation>
</comment>
<reference evidence="9" key="1">
    <citation type="submission" date="2023-03" db="EMBL/GenBank/DDBJ databases">
        <title>Mating type loci evolution in Malassezia.</title>
        <authorList>
            <person name="Coelho M.A."/>
        </authorList>
    </citation>
    <scope>NUCLEOTIDE SEQUENCE</scope>
    <source>
        <strain evidence="9">CBS 11721</strain>
    </source>
</reference>
<evidence type="ECO:0000256" key="6">
    <source>
        <dbReference type="ARBA" id="ARBA00022833"/>
    </source>
</evidence>
<proteinExistence type="inferred from homology"/>
<dbReference type="GO" id="GO:0008270">
    <property type="term" value="F:zinc ion binding"/>
    <property type="evidence" value="ECO:0007669"/>
    <property type="project" value="UniProtKB-KW"/>
</dbReference>
<evidence type="ECO:0000313" key="9">
    <source>
        <dbReference type="EMBL" id="WFD34929.1"/>
    </source>
</evidence>
<dbReference type="Pfam" id="PF14608">
    <property type="entry name" value="zf-CCCH_2"/>
    <property type="match status" value="4"/>
</dbReference>
<dbReference type="GO" id="GO:0043488">
    <property type="term" value="P:regulation of mRNA stability"/>
    <property type="evidence" value="ECO:0007669"/>
    <property type="project" value="InterPro"/>
</dbReference>
<evidence type="ECO:0000256" key="8">
    <source>
        <dbReference type="SAM" id="MobiDB-lite"/>
    </source>
</evidence>